<organism evidence="1">
    <name type="scientific">uncultured Caudovirales phage</name>
    <dbReference type="NCBI Taxonomy" id="2100421"/>
    <lineage>
        <taxon>Viruses</taxon>
        <taxon>Duplodnaviria</taxon>
        <taxon>Heunggongvirae</taxon>
        <taxon>Uroviricota</taxon>
        <taxon>Caudoviricetes</taxon>
        <taxon>Peduoviridae</taxon>
        <taxon>Maltschvirus</taxon>
        <taxon>Maltschvirus maltsch</taxon>
    </lineage>
</organism>
<gene>
    <name evidence="1" type="ORF">UFOVP350_15</name>
</gene>
<reference evidence="1" key="1">
    <citation type="submission" date="2020-04" db="EMBL/GenBank/DDBJ databases">
        <authorList>
            <person name="Chiriac C."/>
            <person name="Salcher M."/>
            <person name="Ghai R."/>
            <person name="Kavagutti S V."/>
        </authorList>
    </citation>
    <scope>NUCLEOTIDE SEQUENCE</scope>
</reference>
<evidence type="ECO:0000313" key="1">
    <source>
        <dbReference type="EMBL" id="CAB4138858.1"/>
    </source>
</evidence>
<accession>A0A6J5LWF8</accession>
<proteinExistence type="predicted"/>
<dbReference type="EMBL" id="LR796362">
    <property type="protein sequence ID" value="CAB4138858.1"/>
    <property type="molecule type" value="Genomic_DNA"/>
</dbReference>
<name>A0A6J5LWF8_9CAUD</name>
<sequence length="214" mass="25101">MLHRQYQQWLAYPNWQTGIELLEACIKAGHKCAKLKIIQAGQNSVTSAMLREELKNYFEGKDPAPEQELARKMDHTGGVTLPVDLQELAEEMKRHYRKMDALHGRLREQFYTSSGQYRKRPNKSVAREIAFEILALHAATRRGYERIDYWRAHKEYLPGTSPKKPDESELITLLKEQPKAIQYFHRKDNQTSQSSVAQHYRRVLRRIEEVTNAH</sequence>
<protein>
    <submittedName>
        <fullName evidence="1">Uncharacterized protein</fullName>
    </submittedName>
</protein>